<reference evidence="1" key="1">
    <citation type="submission" date="2021-03" db="EMBL/GenBank/DDBJ databases">
        <title>Draft genome sequence of rust myrtle Austropuccinia psidii MF-1, a brazilian biotype.</title>
        <authorList>
            <person name="Quecine M.C."/>
            <person name="Pachon D.M.R."/>
            <person name="Bonatelli M.L."/>
            <person name="Correr F.H."/>
            <person name="Franceschini L.M."/>
            <person name="Leite T.F."/>
            <person name="Margarido G.R.A."/>
            <person name="Almeida C.A."/>
            <person name="Ferrarezi J.A."/>
            <person name="Labate C.A."/>
        </authorList>
    </citation>
    <scope>NUCLEOTIDE SEQUENCE</scope>
    <source>
        <strain evidence="1">MF-1</strain>
    </source>
</reference>
<protein>
    <submittedName>
        <fullName evidence="1">Uncharacterized protein</fullName>
    </submittedName>
</protein>
<dbReference type="AlphaFoldDB" id="A0A9Q3CM97"/>
<accession>A0A9Q3CM97</accession>
<sequence length="93" mass="11009">MDRDCLDQDIKRFFNVYQHMKPQTADHALENPYHQEDIKPDSLLENKPRSPSKFQDGYNMKYSEKEALKQLPEASSWPQFPGVGEYCEPVRYI</sequence>
<name>A0A9Q3CM97_9BASI</name>
<dbReference type="EMBL" id="AVOT02008192">
    <property type="protein sequence ID" value="MBW0485488.1"/>
    <property type="molecule type" value="Genomic_DNA"/>
</dbReference>
<comment type="caution">
    <text evidence="1">The sequence shown here is derived from an EMBL/GenBank/DDBJ whole genome shotgun (WGS) entry which is preliminary data.</text>
</comment>
<evidence type="ECO:0000313" key="1">
    <source>
        <dbReference type="EMBL" id="MBW0485488.1"/>
    </source>
</evidence>
<gene>
    <name evidence="1" type="ORF">O181_025203</name>
</gene>
<organism evidence="1 2">
    <name type="scientific">Austropuccinia psidii MF-1</name>
    <dbReference type="NCBI Taxonomy" id="1389203"/>
    <lineage>
        <taxon>Eukaryota</taxon>
        <taxon>Fungi</taxon>
        <taxon>Dikarya</taxon>
        <taxon>Basidiomycota</taxon>
        <taxon>Pucciniomycotina</taxon>
        <taxon>Pucciniomycetes</taxon>
        <taxon>Pucciniales</taxon>
        <taxon>Sphaerophragmiaceae</taxon>
        <taxon>Austropuccinia</taxon>
    </lineage>
</organism>
<dbReference type="Proteomes" id="UP000765509">
    <property type="component" value="Unassembled WGS sequence"/>
</dbReference>
<proteinExistence type="predicted"/>
<keyword evidence="2" id="KW-1185">Reference proteome</keyword>
<evidence type="ECO:0000313" key="2">
    <source>
        <dbReference type="Proteomes" id="UP000765509"/>
    </source>
</evidence>